<reference evidence="2 3" key="1">
    <citation type="submission" date="2018-05" db="EMBL/GenBank/DDBJ databases">
        <title>Brumimicrobium oceani sp. nov., isolated from coastal sediment.</title>
        <authorList>
            <person name="Kou Y."/>
        </authorList>
    </citation>
    <scope>NUCLEOTIDE SEQUENCE [LARGE SCALE GENOMIC DNA]</scope>
    <source>
        <strain evidence="2 3">C305</strain>
    </source>
</reference>
<keyword evidence="3" id="KW-1185">Reference proteome</keyword>
<feature type="transmembrane region" description="Helical" evidence="1">
    <location>
        <begin position="60"/>
        <end position="78"/>
    </location>
</feature>
<comment type="caution">
    <text evidence="2">The sequence shown here is derived from an EMBL/GenBank/DDBJ whole genome shotgun (WGS) entry which is preliminary data.</text>
</comment>
<accession>A0A2U2XB63</accession>
<sequence length="447" mass="51973">MQSNWRGLFGAILLYVIPLFLISYVSQQEDFVLSFASYTVSFAAFLYFIRVKNNFSIQTWKVIAFISFLIPLFSLPSLSPDVYRFLWDGELTTLGIHPYSAIPNELIANNSLVADSEYMNLLYAEITELSQRNFSIYPSVNQFYFLITALMSNDLFVSLITLRILMFLTLLIGFKYLLKTLEILSIPLSNCVFLLLNPILIIEVIGNFHFEGIMLSWLMVGIYFMLKHKWLKSAFFWAIAINIKLTPLILLPFLLRFKGFKTSLKFYIFTFLFSGGFLLIYLWPSVFWNFMQSIELYFDNFEFNAGIFYLVKWITSFFVEGNPTLIVGPALSIIAFLSILFIAFHKPIHSNKEWLERMMWGYVVYLLLATTVHPWYVILPLGLAIFSANLGVLFWSFLIMLSYGFYAFGNATIGYTLIAIEYILLLYFLLFPSSFVLNRIRDFLNLD</sequence>
<name>A0A2U2XB63_9FLAO</name>
<proteinExistence type="predicted"/>
<feature type="transmembrane region" description="Helical" evidence="1">
    <location>
        <begin position="383"/>
        <end position="406"/>
    </location>
</feature>
<evidence type="ECO:0000256" key="1">
    <source>
        <dbReference type="SAM" id="Phobius"/>
    </source>
</evidence>
<feature type="transmembrane region" description="Helical" evidence="1">
    <location>
        <begin position="233"/>
        <end position="254"/>
    </location>
</feature>
<dbReference type="EMBL" id="QFRJ01000009">
    <property type="protein sequence ID" value="PWH85003.1"/>
    <property type="molecule type" value="Genomic_DNA"/>
</dbReference>
<dbReference type="Pfam" id="PF26314">
    <property type="entry name" value="MptA_B_family"/>
    <property type="match status" value="1"/>
</dbReference>
<feature type="transmembrane region" description="Helical" evidence="1">
    <location>
        <begin position="143"/>
        <end position="171"/>
    </location>
</feature>
<evidence type="ECO:0008006" key="4">
    <source>
        <dbReference type="Google" id="ProtNLM"/>
    </source>
</evidence>
<feature type="transmembrane region" description="Helical" evidence="1">
    <location>
        <begin position="325"/>
        <end position="345"/>
    </location>
</feature>
<feature type="transmembrane region" description="Helical" evidence="1">
    <location>
        <begin position="31"/>
        <end position="48"/>
    </location>
</feature>
<feature type="transmembrane region" description="Helical" evidence="1">
    <location>
        <begin position="266"/>
        <end position="289"/>
    </location>
</feature>
<feature type="transmembrane region" description="Helical" evidence="1">
    <location>
        <begin position="183"/>
        <end position="202"/>
    </location>
</feature>
<evidence type="ECO:0000313" key="2">
    <source>
        <dbReference type="EMBL" id="PWH85003.1"/>
    </source>
</evidence>
<feature type="transmembrane region" description="Helical" evidence="1">
    <location>
        <begin position="7"/>
        <end position="25"/>
    </location>
</feature>
<keyword evidence="1" id="KW-0472">Membrane</keyword>
<feature type="transmembrane region" description="Helical" evidence="1">
    <location>
        <begin position="357"/>
        <end position="377"/>
    </location>
</feature>
<dbReference type="OrthoDB" id="1491846at2"/>
<gene>
    <name evidence="2" type="ORF">DIT68_11565</name>
</gene>
<dbReference type="Proteomes" id="UP000245370">
    <property type="component" value="Unassembled WGS sequence"/>
</dbReference>
<dbReference type="RefSeq" id="WP_109359966.1">
    <property type="nucleotide sequence ID" value="NZ_QFRJ01000009.1"/>
</dbReference>
<reference evidence="2 3" key="2">
    <citation type="submission" date="2018-05" db="EMBL/GenBank/DDBJ databases">
        <authorList>
            <person name="Lanie J.A."/>
            <person name="Ng W.-L."/>
            <person name="Kazmierczak K.M."/>
            <person name="Andrzejewski T.M."/>
            <person name="Davidsen T.M."/>
            <person name="Wayne K.J."/>
            <person name="Tettelin H."/>
            <person name="Glass J.I."/>
            <person name="Rusch D."/>
            <person name="Podicherti R."/>
            <person name="Tsui H.-C.T."/>
            <person name="Winkler M.E."/>
        </authorList>
    </citation>
    <scope>NUCLEOTIDE SEQUENCE [LARGE SCALE GENOMIC DNA]</scope>
    <source>
        <strain evidence="2 3">C305</strain>
    </source>
</reference>
<organism evidence="2 3">
    <name type="scientific">Brumimicrobium oceani</name>
    <dbReference type="NCBI Taxonomy" id="2100725"/>
    <lineage>
        <taxon>Bacteria</taxon>
        <taxon>Pseudomonadati</taxon>
        <taxon>Bacteroidota</taxon>
        <taxon>Flavobacteriia</taxon>
        <taxon>Flavobacteriales</taxon>
        <taxon>Crocinitomicaceae</taxon>
        <taxon>Brumimicrobium</taxon>
    </lineage>
</organism>
<evidence type="ECO:0000313" key="3">
    <source>
        <dbReference type="Proteomes" id="UP000245370"/>
    </source>
</evidence>
<protein>
    <recommendedName>
        <fullName evidence="4">Mannosyltransferase</fullName>
    </recommendedName>
</protein>
<keyword evidence="1" id="KW-1133">Transmembrane helix</keyword>
<feature type="transmembrane region" description="Helical" evidence="1">
    <location>
        <begin position="413"/>
        <end position="437"/>
    </location>
</feature>
<dbReference type="AlphaFoldDB" id="A0A2U2XB63"/>
<keyword evidence="1" id="KW-0812">Transmembrane</keyword>